<dbReference type="PANTHER" id="PTHR11439:SF466">
    <property type="entry name" value="CCHC-TYPE DOMAIN-CONTAINING PROTEIN"/>
    <property type="match status" value="1"/>
</dbReference>
<dbReference type="CDD" id="cd09272">
    <property type="entry name" value="RNase_HI_RT_Ty1"/>
    <property type="match status" value="1"/>
</dbReference>
<sequence>MLVTGSSLELIEEAKEAFQKVFKMKDLGELKYFLVCRLHLNASKKIYSRAYKKYGNDVALRVVRYLKGQPGQGLLFGSSSNSLITAFYDVDWASCPLSRRTVTGYAIKIGEALLSWKAKKIDHAEAEYRSLASTISELVWLLEMLK</sequence>
<dbReference type="Proteomes" id="UP000004994">
    <property type="component" value="Chromosome 1"/>
</dbReference>
<protein>
    <recommendedName>
        <fullName evidence="3">Reverse transcriptase Ty1/copia-type domain-containing protein</fullName>
    </recommendedName>
</protein>
<name>A0A3Q7EWH6_SOLLC</name>
<reference evidence="1" key="2">
    <citation type="submission" date="2019-01" db="UniProtKB">
        <authorList>
            <consortium name="EnsemblPlants"/>
        </authorList>
    </citation>
    <scope>IDENTIFICATION</scope>
    <source>
        <strain evidence="1">cv. Heinz 1706</strain>
    </source>
</reference>
<evidence type="ECO:0000313" key="2">
    <source>
        <dbReference type="Proteomes" id="UP000004994"/>
    </source>
</evidence>
<reference evidence="1" key="1">
    <citation type="journal article" date="2012" name="Nature">
        <title>The tomato genome sequence provides insights into fleshy fruit evolution.</title>
        <authorList>
            <consortium name="Tomato Genome Consortium"/>
        </authorList>
    </citation>
    <scope>NUCLEOTIDE SEQUENCE [LARGE SCALE GENOMIC DNA]</scope>
    <source>
        <strain evidence="1">cv. Heinz 1706</strain>
    </source>
</reference>
<keyword evidence="2" id="KW-1185">Reference proteome</keyword>
<dbReference type="InParanoid" id="A0A3Q7EWH6"/>
<dbReference type="EnsemblPlants" id="Solyc01g044303.1.1">
    <property type="protein sequence ID" value="Solyc01g044303.1.1"/>
    <property type="gene ID" value="Solyc01g044303.1"/>
</dbReference>
<evidence type="ECO:0008006" key="3">
    <source>
        <dbReference type="Google" id="ProtNLM"/>
    </source>
</evidence>
<dbReference type="PANTHER" id="PTHR11439">
    <property type="entry name" value="GAG-POL-RELATED RETROTRANSPOSON"/>
    <property type="match status" value="1"/>
</dbReference>
<accession>A0A3Q7EWH6</accession>
<evidence type="ECO:0000313" key="1">
    <source>
        <dbReference type="EnsemblPlants" id="Solyc01g044303.1.1"/>
    </source>
</evidence>
<proteinExistence type="predicted"/>
<dbReference type="Gramene" id="Solyc01g044303.1.1">
    <property type="protein sequence ID" value="Solyc01g044303.1.1"/>
    <property type="gene ID" value="Solyc01g044303.1"/>
</dbReference>
<dbReference type="AlphaFoldDB" id="A0A3Q7EWH6"/>
<dbReference type="STRING" id="4081.A0A3Q7EWH6"/>
<organism evidence="1">
    <name type="scientific">Solanum lycopersicum</name>
    <name type="common">Tomato</name>
    <name type="synonym">Lycopersicon esculentum</name>
    <dbReference type="NCBI Taxonomy" id="4081"/>
    <lineage>
        <taxon>Eukaryota</taxon>
        <taxon>Viridiplantae</taxon>
        <taxon>Streptophyta</taxon>
        <taxon>Embryophyta</taxon>
        <taxon>Tracheophyta</taxon>
        <taxon>Spermatophyta</taxon>
        <taxon>Magnoliopsida</taxon>
        <taxon>eudicotyledons</taxon>
        <taxon>Gunneridae</taxon>
        <taxon>Pentapetalae</taxon>
        <taxon>asterids</taxon>
        <taxon>lamiids</taxon>
        <taxon>Solanales</taxon>
        <taxon>Solanaceae</taxon>
        <taxon>Solanoideae</taxon>
        <taxon>Solaneae</taxon>
        <taxon>Solanum</taxon>
        <taxon>Solanum subgen. Lycopersicon</taxon>
    </lineage>
</organism>